<dbReference type="PRINTS" id="PR00419">
    <property type="entry name" value="ADXRDTASE"/>
</dbReference>
<keyword evidence="2" id="KW-0285">Flavoprotein</keyword>
<dbReference type="GO" id="GO:0004499">
    <property type="term" value="F:N,N-dimethylaniline monooxygenase activity"/>
    <property type="evidence" value="ECO:0007669"/>
    <property type="project" value="InterPro"/>
</dbReference>
<gene>
    <name evidence="5" type="ORF">FB558_4111</name>
</gene>
<dbReference type="Pfam" id="PF00743">
    <property type="entry name" value="FMO-like"/>
    <property type="match status" value="1"/>
</dbReference>
<dbReference type="AlphaFoldDB" id="A0A543DQE6"/>
<dbReference type="PANTHER" id="PTHR42877">
    <property type="entry name" value="L-ORNITHINE N(5)-MONOOXYGENASE-RELATED"/>
    <property type="match status" value="1"/>
</dbReference>
<evidence type="ECO:0000256" key="1">
    <source>
        <dbReference type="ARBA" id="ARBA00010139"/>
    </source>
</evidence>
<dbReference type="InterPro" id="IPR020946">
    <property type="entry name" value="Flavin_mOase-like"/>
</dbReference>
<evidence type="ECO:0000256" key="2">
    <source>
        <dbReference type="ARBA" id="ARBA00022630"/>
    </source>
</evidence>
<keyword evidence="4" id="KW-0560">Oxidoreductase</keyword>
<evidence type="ECO:0000313" key="5">
    <source>
        <dbReference type="EMBL" id="TQM11546.1"/>
    </source>
</evidence>
<comment type="caution">
    <text evidence="5">The sequence shown here is derived from an EMBL/GenBank/DDBJ whole genome shotgun (WGS) entry which is preliminary data.</text>
</comment>
<dbReference type="OrthoDB" id="5168853at2"/>
<dbReference type="GO" id="GO:0050660">
    <property type="term" value="F:flavin adenine dinucleotide binding"/>
    <property type="evidence" value="ECO:0007669"/>
    <property type="project" value="InterPro"/>
</dbReference>
<dbReference type="Gene3D" id="3.50.50.60">
    <property type="entry name" value="FAD/NAD(P)-binding domain"/>
    <property type="match status" value="2"/>
</dbReference>
<organism evidence="5 6">
    <name type="scientific">Pseudonocardia kunmingensis</name>
    <dbReference type="NCBI Taxonomy" id="630975"/>
    <lineage>
        <taxon>Bacteria</taxon>
        <taxon>Bacillati</taxon>
        <taxon>Actinomycetota</taxon>
        <taxon>Actinomycetes</taxon>
        <taxon>Pseudonocardiales</taxon>
        <taxon>Pseudonocardiaceae</taxon>
        <taxon>Pseudonocardia</taxon>
    </lineage>
</organism>
<dbReference type="Proteomes" id="UP000315677">
    <property type="component" value="Unassembled WGS sequence"/>
</dbReference>
<comment type="similarity">
    <text evidence="1">Belongs to the FAD-binding monooxygenase family.</text>
</comment>
<dbReference type="InterPro" id="IPR036188">
    <property type="entry name" value="FAD/NAD-bd_sf"/>
</dbReference>
<dbReference type="RefSeq" id="WP_142055769.1">
    <property type="nucleotide sequence ID" value="NZ_VFPA01000002.1"/>
</dbReference>
<name>A0A543DQE6_9PSEU</name>
<keyword evidence="5" id="KW-0503">Monooxygenase</keyword>
<sequence length="667" mass="74174">MTSTSPISTSPLTEPAGGARRYDEFLPLEEDDVFLADAVSEAELPALLAALALVNADPGLLVDEVTPPIPPMDSTIAPQGGLSAEAQQHARRLAVGALARFRDRGSVPVGEPGPELLATIMRFLTKGAGEEYLPLLRHELGLPHDYGAPTWRKDAIAPTVPFTVAIIGAGISGMAAAYRLQQAGVEHIVFEKNAEVGGTWWENIYPGCRLDTPNFAYSYSFAQKPDWPQQFSRQQQIEDYLCDVATGFGLRPRIRFGTEVTEARYDDHDQMWTLTTRTGDGTSSRHRVNAVVTAVGQLNLPNIPDIPGRDSFGGRWFHSSRWDPTVDLTGLRVAVVGTGASAYQIAPSIADHVAHLSVFQRNAPWMLPTPGYHRDIPPGMQWLLRHVPYYGRWYRFWQFWLAAEGRLPFVEADPEWTRDDSTSANNAELRRQLLEHLRAQVGDRPDLLEKMTPRYPPGAKRMTRDNGVWAATLKMPHVDLVTDGIDAVTPEGIRTSDGTLHEVDLIVYATGFRASDYLEPIVVTGREGQDLHEFWNGDARAHLGVTVTGFPNLFMLMGPNTGVVVNGSSLFMAECAAEYTVECIGELLRSRKKVMEPSRQAMDEFCAEVDRGNERRAWGVATVSTWYRNRYGRASQVWPFSLQEYYRRTREPDLAALRLSGELEGAR</sequence>
<dbReference type="SUPFAM" id="SSF51905">
    <property type="entry name" value="FAD/NAD(P)-binding domain"/>
    <property type="match status" value="2"/>
</dbReference>
<dbReference type="InterPro" id="IPR051209">
    <property type="entry name" value="FAD-bind_Monooxygenase_sf"/>
</dbReference>
<dbReference type="GO" id="GO:0050661">
    <property type="term" value="F:NADP binding"/>
    <property type="evidence" value="ECO:0007669"/>
    <property type="project" value="InterPro"/>
</dbReference>
<protein>
    <submittedName>
        <fullName evidence="5">4-hydroxyacetophenone monooxygenase</fullName>
    </submittedName>
</protein>
<dbReference type="PANTHER" id="PTHR42877:SF4">
    <property type="entry name" value="FAD_NAD(P)-BINDING DOMAIN-CONTAINING PROTEIN-RELATED"/>
    <property type="match status" value="1"/>
</dbReference>
<evidence type="ECO:0000256" key="3">
    <source>
        <dbReference type="ARBA" id="ARBA00022827"/>
    </source>
</evidence>
<keyword evidence="6" id="KW-1185">Reference proteome</keyword>
<evidence type="ECO:0000256" key="4">
    <source>
        <dbReference type="ARBA" id="ARBA00023002"/>
    </source>
</evidence>
<keyword evidence="3" id="KW-0274">FAD</keyword>
<reference evidence="5 6" key="1">
    <citation type="submission" date="2019-06" db="EMBL/GenBank/DDBJ databases">
        <title>Sequencing the genomes of 1000 actinobacteria strains.</title>
        <authorList>
            <person name="Klenk H.-P."/>
        </authorList>
    </citation>
    <scope>NUCLEOTIDE SEQUENCE [LARGE SCALE GENOMIC DNA]</scope>
    <source>
        <strain evidence="5 6">DSM 45301</strain>
    </source>
</reference>
<proteinExistence type="inferred from homology"/>
<accession>A0A543DQE6</accession>
<dbReference type="EMBL" id="VFPA01000002">
    <property type="protein sequence ID" value="TQM11546.1"/>
    <property type="molecule type" value="Genomic_DNA"/>
</dbReference>
<evidence type="ECO:0000313" key="6">
    <source>
        <dbReference type="Proteomes" id="UP000315677"/>
    </source>
</evidence>